<keyword evidence="4" id="KW-1185">Reference proteome</keyword>
<name>A0ABY6K886_9ARAC</name>
<organism evidence="3 4">
    <name type="scientific">Cordylochernes scorpioides</name>
    <dbReference type="NCBI Taxonomy" id="51811"/>
    <lineage>
        <taxon>Eukaryota</taxon>
        <taxon>Metazoa</taxon>
        <taxon>Ecdysozoa</taxon>
        <taxon>Arthropoda</taxon>
        <taxon>Chelicerata</taxon>
        <taxon>Arachnida</taxon>
        <taxon>Pseudoscorpiones</taxon>
        <taxon>Cheliferoidea</taxon>
        <taxon>Chernetidae</taxon>
        <taxon>Cordylochernes</taxon>
    </lineage>
</organism>
<reference evidence="3 4" key="1">
    <citation type="submission" date="2022-01" db="EMBL/GenBank/DDBJ databases">
        <title>A chromosomal length assembly of Cordylochernes scorpioides.</title>
        <authorList>
            <person name="Zeh D."/>
            <person name="Zeh J."/>
        </authorList>
    </citation>
    <scope>NUCLEOTIDE SEQUENCE [LARGE SCALE GENOMIC DNA]</scope>
    <source>
        <strain evidence="3">IN4F17</strain>
        <tissue evidence="3">Whole Body</tissue>
    </source>
</reference>
<evidence type="ECO:0000313" key="4">
    <source>
        <dbReference type="Proteomes" id="UP001235939"/>
    </source>
</evidence>
<dbReference type="Gene3D" id="2.60.120.680">
    <property type="entry name" value="GOLD domain"/>
    <property type="match status" value="2"/>
</dbReference>
<dbReference type="InterPro" id="IPR052269">
    <property type="entry name" value="Golgi-PI4KB_interaction"/>
</dbReference>
<accession>A0ABY6K886</accession>
<dbReference type="InterPro" id="IPR036598">
    <property type="entry name" value="GOLD_dom_sf"/>
</dbReference>
<evidence type="ECO:0000256" key="1">
    <source>
        <dbReference type="ARBA" id="ARBA00022990"/>
    </source>
</evidence>
<dbReference type="PANTHER" id="PTHR22973">
    <property type="entry name" value="LD35087P"/>
    <property type="match status" value="1"/>
</dbReference>
<keyword evidence="1" id="KW-0007">Acetylation</keyword>
<dbReference type="Pfam" id="PF13897">
    <property type="entry name" value="GOLD_2"/>
    <property type="match status" value="1"/>
</dbReference>
<sequence length="242" mass="27344">MSSCSLSCFMISSGLFQRSCLVRSQRILHQQQQGQFSSLSGYFLYTYIYQRCCASKCVTPGLEQPPPISAASMWTRQDIIKFKEIVAASGSESVISINHGEIMTVRIPTLEDKSCIFWEFATDSYDLGFGIFFEWTEEPGQAVTIHISDSEDDEEEGVVVPEFELEDGEPLGDVERGSGGCVATLDEGPPISVIMPVYRRDCHLEVYVGNHGFPGRGAYLLKFDNSYSFWRSKTLYYRLYYK</sequence>
<dbReference type="Proteomes" id="UP001235939">
    <property type="component" value="Chromosome 02"/>
</dbReference>
<evidence type="ECO:0000313" key="3">
    <source>
        <dbReference type="EMBL" id="UYV64063.1"/>
    </source>
</evidence>
<dbReference type="InterPro" id="IPR009038">
    <property type="entry name" value="GOLD_dom"/>
</dbReference>
<feature type="domain" description="GOLD" evidence="2">
    <location>
        <begin position="55"/>
        <end position="241"/>
    </location>
</feature>
<gene>
    <name evidence="3" type="ORF">LAZ67_2006432</name>
</gene>
<evidence type="ECO:0000259" key="2">
    <source>
        <dbReference type="PROSITE" id="PS50866"/>
    </source>
</evidence>
<proteinExistence type="predicted"/>
<dbReference type="PANTHER" id="PTHR22973:SF12">
    <property type="entry name" value="LD35087P"/>
    <property type="match status" value="1"/>
</dbReference>
<protein>
    <submittedName>
        <fullName evidence="3">ACBD3</fullName>
    </submittedName>
</protein>
<dbReference type="PROSITE" id="PS50866">
    <property type="entry name" value="GOLD"/>
    <property type="match status" value="1"/>
</dbReference>
<dbReference type="EMBL" id="CP092864">
    <property type="protein sequence ID" value="UYV64063.1"/>
    <property type="molecule type" value="Genomic_DNA"/>
</dbReference>
<dbReference type="SUPFAM" id="SSF101576">
    <property type="entry name" value="Supernatant protein factor (SPF), C-terminal domain"/>
    <property type="match status" value="1"/>
</dbReference>